<sequence length="112" mass="12904">MPSKPRCSTVSHSENYLRSLYTSVPFIIWSCAHVCLTHIARYPDEERGDQEQRVSRPSDIGKHIEWSMVDAWNRHSNLRSIPSGSRYRGREIMNTNFLHESGTANLHVTHAV</sequence>
<dbReference type="Proteomes" id="UP000194127">
    <property type="component" value="Unassembled WGS sequence"/>
</dbReference>
<organism evidence="1 2">
    <name type="scientific">Postia placenta MAD-698-R-SB12</name>
    <dbReference type="NCBI Taxonomy" id="670580"/>
    <lineage>
        <taxon>Eukaryota</taxon>
        <taxon>Fungi</taxon>
        <taxon>Dikarya</taxon>
        <taxon>Basidiomycota</taxon>
        <taxon>Agaricomycotina</taxon>
        <taxon>Agaricomycetes</taxon>
        <taxon>Polyporales</taxon>
        <taxon>Adustoporiaceae</taxon>
        <taxon>Rhodonia</taxon>
    </lineage>
</organism>
<dbReference type="RefSeq" id="XP_024336264.1">
    <property type="nucleotide sequence ID" value="XM_024477840.1"/>
</dbReference>
<dbReference type="GeneID" id="36322790"/>
<evidence type="ECO:0000313" key="1">
    <source>
        <dbReference type="EMBL" id="OSX59470.1"/>
    </source>
</evidence>
<protein>
    <submittedName>
        <fullName evidence="1">Uncharacterized protein</fullName>
    </submittedName>
</protein>
<name>A0A1X6MT79_9APHY</name>
<dbReference type="AlphaFoldDB" id="A0A1X6MT79"/>
<accession>A0A1X6MT79</accession>
<keyword evidence="2" id="KW-1185">Reference proteome</keyword>
<evidence type="ECO:0000313" key="2">
    <source>
        <dbReference type="Proteomes" id="UP000194127"/>
    </source>
</evidence>
<reference evidence="1 2" key="1">
    <citation type="submission" date="2017-04" db="EMBL/GenBank/DDBJ databases">
        <title>Genome Sequence of the Model Brown-Rot Fungus Postia placenta SB12.</title>
        <authorList>
            <consortium name="DOE Joint Genome Institute"/>
            <person name="Gaskell J."/>
            <person name="Kersten P."/>
            <person name="Larrondo L.F."/>
            <person name="Canessa P."/>
            <person name="Martinez D."/>
            <person name="Hibbett D."/>
            <person name="Schmoll M."/>
            <person name="Kubicek C.P."/>
            <person name="Martinez A.T."/>
            <person name="Yadav J."/>
            <person name="Master E."/>
            <person name="Magnuson J.K."/>
            <person name="James T."/>
            <person name="Yaver D."/>
            <person name="Berka R."/>
            <person name="Labutti K."/>
            <person name="Lipzen A."/>
            <person name="Aerts A."/>
            <person name="Barry K."/>
            <person name="Henrissat B."/>
            <person name="Blanchette R."/>
            <person name="Grigoriev I."/>
            <person name="Cullen D."/>
        </authorList>
    </citation>
    <scope>NUCLEOTIDE SEQUENCE [LARGE SCALE GENOMIC DNA]</scope>
    <source>
        <strain evidence="1 2">MAD-698-R-SB12</strain>
    </source>
</reference>
<proteinExistence type="predicted"/>
<dbReference type="EMBL" id="KZ110602">
    <property type="protein sequence ID" value="OSX59470.1"/>
    <property type="molecule type" value="Genomic_DNA"/>
</dbReference>
<gene>
    <name evidence="1" type="ORF">POSPLADRAFT_1041043</name>
</gene>